<evidence type="ECO:0000313" key="3">
    <source>
        <dbReference type="Proteomes" id="UP000608890"/>
    </source>
</evidence>
<accession>A0A917UC55</accession>
<gene>
    <name evidence="2" type="ORF">GCM10011608_61110</name>
</gene>
<sequence>MNEETRNRALQAALAEAAAIRSTIERKANYNQNLVGLNLTAVAAVAGIVLSEKADVRLLLLLPVLSAALGLSVAAQYRDGRIAGQYLEQVLRPAIARHTGDETLFGWETYYRQRKHNGHLGQAIAMGLIFPGVSTLALAFTLPSMDSWIDLAAWALSAGMLLLLIFGWSSRLIEMIRVRRGRRQPTAVAERLIPAAAPEAP</sequence>
<evidence type="ECO:0000256" key="1">
    <source>
        <dbReference type="SAM" id="Phobius"/>
    </source>
</evidence>
<dbReference type="EMBL" id="BMNB01000059">
    <property type="protein sequence ID" value="GGM67670.1"/>
    <property type="molecule type" value="Genomic_DNA"/>
</dbReference>
<feature type="transmembrane region" description="Helical" evidence="1">
    <location>
        <begin position="120"/>
        <end position="140"/>
    </location>
</feature>
<keyword evidence="1" id="KW-1133">Transmembrane helix</keyword>
<evidence type="ECO:0000313" key="2">
    <source>
        <dbReference type="EMBL" id="GGM67670.1"/>
    </source>
</evidence>
<organism evidence="2 3">
    <name type="scientific">Micromonospora sonchi</name>
    <dbReference type="NCBI Taxonomy" id="1763543"/>
    <lineage>
        <taxon>Bacteria</taxon>
        <taxon>Bacillati</taxon>
        <taxon>Actinomycetota</taxon>
        <taxon>Actinomycetes</taxon>
        <taxon>Micromonosporales</taxon>
        <taxon>Micromonosporaceae</taxon>
        <taxon>Micromonospora</taxon>
    </lineage>
</organism>
<reference evidence="2" key="2">
    <citation type="submission" date="2020-09" db="EMBL/GenBank/DDBJ databases">
        <authorList>
            <person name="Sun Q."/>
            <person name="Zhou Y."/>
        </authorList>
    </citation>
    <scope>NUCLEOTIDE SEQUENCE</scope>
    <source>
        <strain evidence="2">CGMCC 4.7312</strain>
    </source>
</reference>
<dbReference type="AlphaFoldDB" id="A0A917UC55"/>
<proteinExistence type="predicted"/>
<dbReference type="RefSeq" id="WP_189050739.1">
    <property type="nucleotide sequence ID" value="NZ_BMNB01000059.1"/>
</dbReference>
<dbReference type="Proteomes" id="UP000608890">
    <property type="component" value="Unassembled WGS sequence"/>
</dbReference>
<reference evidence="2" key="1">
    <citation type="journal article" date="2014" name="Int. J. Syst. Evol. Microbiol.">
        <title>Complete genome sequence of Corynebacterium casei LMG S-19264T (=DSM 44701T), isolated from a smear-ripened cheese.</title>
        <authorList>
            <consortium name="US DOE Joint Genome Institute (JGI-PGF)"/>
            <person name="Walter F."/>
            <person name="Albersmeier A."/>
            <person name="Kalinowski J."/>
            <person name="Ruckert C."/>
        </authorList>
    </citation>
    <scope>NUCLEOTIDE SEQUENCE</scope>
    <source>
        <strain evidence="2">CGMCC 4.7312</strain>
    </source>
</reference>
<keyword evidence="1" id="KW-0812">Transmembrane</keyword>
<keyword evidence="3" id="KW-1185">Reference proteome</keyword>
<feature type="transmembrane region" description="Helical" evidence="1">
    <location>
        <begin position="152"/>
        <end position="173"/>
    </location>
</feature>
<feature type="transmembrane region" description="Helical" evidence="1">
    <location>
        <begin position="56"/>
        <end position="75"/>
    </location>
</feature>
<name>A0A917UC55_9ACTN</name>
<feature type="transmembrane region" description="Helical" evidence="1">
    <location>
        <begin position="30"/>
        <end position="50"/>
    </location>
</feature>
<comment type="caution">
    <text evidence="2">The sequence shown here is derived from an EMBL/GenBank/DDBJ whole genome shotgun (WGS) entry which is preliminary data.</text>
</comment>
<protein>
    <submittedName>
        <fullName evidence="2">Uncharacterized protein</fullName>
    </submittedName>
</protein>
<keyword evidence="1" id="KW-0472">Membrane</keyword>